<reference evidence="2" key="1">
    <citation type="submission" date="2018-05" db="EMBL/GenBank/DDBJ databases">
        <authorList>
            <person name="Lanie J.A."/>
            <person name="Ng W.-L."/>
            <person name="Kazmierczak K.M."/>
            <person name="Andrzejewski T.M."/>
            <person name="Davidsen T.M."/>
            <person name="Wayne K.J."/>
            <person name="Tettelin H."/>
            <person name="Glass J.I."/>
            <person name="Rusch D."/>
            <person name="Podicherti R."/>
            <person name="Tsui H.-C.T."/>
            <person name="Winkler M.E."/>
        </authorList>
    </citation>
    <scope>NUCLEOTIDE SEQUENCE</scope>
</reference>
<evidence type="ECO:0000313" key="2">
    <source>
        <dbReference type="EMBL" id="SVC34737.1"/>
    </source>
</evidence>
<dbReference type="InterPro" id="IPR003767">
    <property type="entry name" value="Malate/L-lactate_DH-like"/>
</dbReference>
<evidence type="ECO:0008006" key="3">
    <source>
        <dbReference type="Google" id="ProtNLM"/>
    </source>
</evidence>
<evidence type="ECO:0000256" key="1">
    <source>
        <dbReference type="ARBA" id="ARBA00006056"/>
    </source>
</evidence>
<dbReference type="PANTHER" id="PTHR11091:SF0">
    <property type="entry name" value="MALATE DEHYDROGENASE"/>
    <property type="match status" value="1"/>
</dbReference>
<proteinExistence type="inferred from homology"/>
<dbReference type="InterPro" id="IPR043144">
    <property type="entry name" value="Mal/L-sulf/L-lact_DH-like_ah"/>
</dbReference>
<protein>
    <recommendedName>
        <fullName evidence="3">Ldh family oxidoreductase</fullName>
    </recommendedName>
</protein>
<sequence length="59" mass="6367">MPTLSSEQLVRAITAMLAAVDTPPESAKIVAELLVEANLAGHDSHGVIRIPQYLETIER</sequence>
<accession>A0A382LHT4</accession>
<dbReference type="EMBL" id="UINC01086355">
    <property type="protein sequence ID" value="SVC34737.1"/>
    <property type="molecule type" value="Genomic_DNA"/>
</dbReference>
<organism evidence="2">
    <name type="scientific">marine metagenome</name>
    <dbReference type="NCBI Taxonomy" id="408172"/>
    <lineage>
        <taxon>unclassified sequences</taxon>
        <taxon>metagenomes</taxon>
        <taxon>ecological metagenomes</taxon>
    </lineage>
</organism>
<feature type="non-terminal residue" evidence="2">
    <location>
        <position position="59"/>
    </location>
</feature>
<dbReference type="InterPro" id="IPR036111">
    <property type="entry name" value="Mal/L-sulfo/L-lacto_DH-like_sf"/>
</dbReference>
<dbReference type="Gene3D" id="1.10.1530.10">
    <property type="match status" value="1"/>
</dbReference>
<dbReference type="SUPFAM" id="SSF89733">
    <property type="entry name" value="L-sulfolactate dehydrogenase-like"/>
    <property type="match status" value="1"/>
</dbReference>
<dbReference type="Pfam" id="PF02615">
    <property type="entry name" value="Ldh_2"/>
    <property type="match status" value="1"/>
</dbReference>
<name>A0A382LHT4_9ZZZZ</name>
<dbReference type="AlphaFoldDB" id="A0A382LHT4"/>
<dbReference type="GO" id="GO:0016491">
    <property type="term" value="F:oxidoreductase activity"/>
    <property type="evidence" value="ECO:0007669"/>
    <property type="project" value="InterPro"/>
</dbReference>
<dbReference type="PANTHER" id="PTHR11091">
    <property type="entry name" value="OXIDOREDUCTASE-RELATED"/>
    <property type="match status" value="1"/>
</dbReference>
<gene>
    <name evidence="2" type="ORF">METZ01_LOCUS287591</name>
</gene>
<comment type="similarity">
    <text evidence="1">Belongs to the LDH2/MDH2 oxidoreductase family.</text>
</comment>